<gene>
    <name evidence="1" type="ORF">BOTBODRAFT_29342</name>
</gene>
<organism evidence="1 2">
    <name type="scientific">Botryobasidium botryosum (strain FD-172 SS1)</name>
    <dbReference type="NCBI Taxonomy" id="930990"/>
    <lineage>
        <taxon>Eukaryota</taxon>
        <taxon>Fungi</taxon>
        <taxon>Dikarya</taxon>
        <taxon>Basidiomycota</taxon>
        <taxon>Agaricomycotina</taxon>
        <taxon>Agaricomycetes</taxon>
        <taxon>Cantharellales</taxon>
        <taxon>Botryobasidiaceae</taxon>
        <taxon>Botryobasidium</taxon>
    </lineage>
</organism>
<dbReference type="EMBL" id="KL198022">
    <property type="protein sequence ID" value="KDQ18030.1"/>
    <property type="molecule type" value="Genomic_DNA"/>
</dbReference>
<dbReference type="InParanoid" id="A0A067MTJ2"/>
<dbReference type="HOGENOM" id="CLU_103874_2_0_1"/>
<evidence type="ECO:0000313" key="1">
    <source>
        <dbReference type="EMBL" id="KDQ18030.1"/>
    </source>
</evidence>
<reference evidence="2" key="1">
    <citation type="journal article" date="2014" name="Proc. Natl. Acad. Sci. U.S.A.">
        <title>Extensive sampling of basidiomycete genomes demonstrates inadequacy of the white-rot/brown-rot paradigm for wood decay fungi.</title>
        <authorList>
            <person name="Riley R."/>
            <person name="Salamov A.A."/>
            <person name="Brown D.W."/>
            <person name="Nagy L.G."/>
            <person name="Floudas D."/>
            <person name="Held B.W."/>
            <person name="Levasseur A."/>
            <person name="Lombard V."/>
            <person name="Morin E."/>
            <person name="Otillar R."/>
            <person name="Lindquist E.A."/>
            <person name="Sun H."/>
            <person name="LaButti K.M."/>
            <person name="Schmutz J."/>
            <person name="Jabbour D."/>
            <person name="Luo H."/>
            <person name="Baker S.E."/>
            <person name="Pisabarro A.G."/>
            <person name="Walton J.D."/>
            <person name="Blanchette R.A."/>
            <person name="Henrissat B."/>
            <person name="Martin F."/>
            <person name="Cullen D."/>
            <person name="Hibbett D.S."/>
            <person name="Grigoriev I.V."/>
        </authorList>
    </citation>
    <scope>NUCLEOTIDE SEQUENCE [LARGE SCALE GENOMIC DNA]</scope>
    <source>
        <strain evidence="2">FD-172 SS1</strain>
    </source>
</reference>
<dbReference type="Gene3D" id="1.10.238.10">
    <property type="entry name" value="EF-hand"/>
    <property type="match status" value="1"/>
</dbReference>
<dbReference type="AlphaFoldDB" id="A0A067MTJ2"/>
<dbReference type="InterPro" id="IPR011992">
    <property type="entry name" value="EF-hand-dom_pair"/>
</dbReference>
<dbReference type="STRING" id="930990.A0A067MTJ2"/>
<name>A0A067MTJ2_BOTB1</name>
<dbReference type="OrthoDB" id="26525at2759"/>
<keyword evidence="2" id="KW-1185">Reference proteome</keyword>
<dbReference type="SUPFAM" id="SSF47473">
    <property type="entry name" value="EF-hand"/>
    <property type="match status" value="1"/>
</dbReference>
<protein>
    <recommendedName>
        <fullName evidence="3">EF-hand domain-containing protein</fullName>
    </recommendedName>
</protein>
<accession>A0A067MTJ2</accession>
<sequence>MSVDVPRTDVRLLDDEDSITPEFEECLARIFSKYAQAQSSTAPAPTSNAENTPSPAVARALSSYMTPAALDRWAIDTNGEPFSEESKQEMVDFLDMDDDGNLTFKGFLQIYQLQTENDEDETWRDLEKHGFDRALELVSARDGSGQSVTV</sequence>
<dbReference type="Proteomes" id="UP000027195">
    <property type="component" value="Unassembled WGS sequence"/>
</dbReference>
<proteinExistence type="predicted"/>
<evidence type="ECO:0000313" key="2">
    <source>
        <dbReference type="Proteomes" id="UP000027195"/>
    </source>
</evidence>
<evidence type="ECO:0008006" key="3">
    <source>
        <dbReference type="Google" id="ProtNLM"/>
    </source>
</evidence>